<dbReference type="Pfam" id="PF01078">
    <property type="entry name" value="Mg_chelatase"/>
    <property type="match status" value="1"/>
</dbReference>
<dbReference type="Pfam" id="PF13335">
    <property type="entry name" value="Mg_chelatase_C"/>
    <property type="match status" value="1"/>
</dbReference>
<dbReference type="InterPro" id="IPR000523">
    <property type="entry name" value="Mg_chelatse_chII-like_cat_dom"/>
</dbReference>
<dbReference type="AlphaFoldDB" id="A0A516GCC0"/>
<dbReference type="Gene3D" id="3.30.230.10">
    <property type="match status" value="1"/>
</dbReference>
<proteinExistence type="inferred from homology"/>
<dbReference type="RefSeq" id="WP_143783814.1">
    <property type="nucleotide sequence ID" value="NZ_CP041616.1"/>
</dbReference>
<dbReference type="SUPFAM" id="SSF52540">
    <property type="entry name" value="P-loop containing nucleoside triphosphate hydrolases"/>
    <property type="match status" value="1"/>
</dbReference>
<dbReference type="KEGG" id="orz:FNH13_13035"/>
<organism evidence="3 4">
    <name type="scientific">Ornithinimicrobium ciconiae</name>
    <dbReference type="NCBI Taxonomy" id="2594265"/>
    <lineage>
        <taxon>Bacteria</taxon>
        <taxon>Bacillati</taxon>
        <taxon>Actinomycetota</taxon>
        <taxon>Actinomycetes</taxon>
        <taxon>Micrococcales</taxon>
        <taxon>Ornithinimicrobiaceae</taxon>
        <taxon>Ornithinimicrobium</taxon>
    </lineage>
</organism>
<dbReference type="InterPro" id="IPR045006">
    <property type="entry name" value="CHLI-like"/>
</dbReference>
<dbReference type="Gene3D" id="3.40.50.300">
    <property type="entry name" value="P-loop containing nucleotide triphosphate hydrolases"/>
    <property type="match status" value="1"/>
</dbReference>
<comment type="similarity">
    <text evidence="1">Belongs to the Mg-chelatase subunits D/I family. ComM subfamily.</text>
</comment>
<dbReference type="Proteomes" id="UP000315395">
    <property type="component" value="Chromosome"/>
</dbReference>
<dbReference type="InterPro" id="IPR014721">
    <property type="entry name" value="Ribsml_uS5_D2-typ_fold_subgr"/>
</dbReference>
<dbReference type="InterPro" id="IPR020568">
    <property type="entry name" value="Ribosomal_Su5_D2-typ_SF"/>
</dbReference>
<evidence type="ECO:0000259" key="2">
    <source>
        <dbReference type="SMART" id="SM00382"/>
    </source>
</evidence>
<dbReference type="InterPro" id="IPR027417">
    <property type="entry name" value="P-loop_NTPase"/>
</dbReference>
<gene>
    <name evidence="3" type="ORF">FNH13_13035</name>
</gene>
<dbReference type="EMBL" id="CP041616">
    <property type="protein sequence ID" value="QDO89137.1"/>
    <property type="molecule type" value="Genomic_DNA"/>
</dbReference>
<evidence type="ECO:0000256" key="1">
    <source>
        <dbReference type="ARBA" id="ARBA00006354"/>
    </source>
</evidence>
<dbReference type="Pfam" id="PF13541">
    <property type="entry name" value="ChlI"/>
    <property type="match status" value="1"/>
</dbReference>
<accession>A0A516GCC0</accession>
<dbReference type="InterPro" id="IPR025158">
    <property type="entry name" value="Mg_chelat-rel_C"/>
</dbReference>
<feature type="domain" description="AAA+ ATPase" evidence="2">
    <location>
        <begin position="214"/>
        <end position="398"/>
    </location>
</feature>
<evidence type="ECO:0000313" key="3">
    <source>
        <dbReference type="EMBL" id="QDO89137.1"/>
    </source>
</evidence>
<name>A0A516GCC0_9MICO</name>
<reference evidence="3 4" key="1">
    <citation type="submission" date="2019-07" db="EMBL/GenBank/DDBJ databases">
        <title>complete genome sequencing of Ornithinimicrobium sp. H23M54.</title>
        <authorList>
            <person name="Bae J.-W."/>
            <person name="Lee S.-Y."/>
        </authorList>
    </citation>
    <scope>NUCLEOTIDE SEQUENCE [LARGE SCALE GENOMIC DNA]</scope>
    <source>
        <strain evidence="3 4">H23M54</strain>
    </source>
</reference>
<dbReference type="PANTHER" id="PTHR32039:SF7">
    <property type="entry name" value="COMPETENCE PROTEIN COMM"/>
    <property type="match status" value="1"/>
</dbReference>
<dbReference type="SMART" id="SM00382">
    <property type="entry name" value="AAA"/>
    <property type="match status" value="1"/>
</dbReference>
<keyword evidence="4" id="KW-1185">Reference proteome</keyword>
<dbReference type="GO" id="GO:0005524">
    <property type="term" value="F:ATP binding"/>
    <property type="evidence" value="ECO:0007669"/>
    <property type="project" value="InterPro"/>
</dbReference>
<sequence>MGLGRTHAVALSGVEGQLVQVEAHMAQGLPAMAMSGLPDAACSRAPNRVRAAAEGCGLSIPQRRWTINLTPAWLPKTGSGFDLGIAVAQLVASDLLPPRVAEGVVHIGELGLDGAVRPVAGVLPMVAAAAAGGRTAIIVPAANAAEAALVPGVTVYGVASLREAIDLHLSVHAGARPRAVPVPEPQDSGGGAPDLCDVVGQPEARAALEVAAAGRHHMLMVGTPGAGKTMLAERLPGLLPALDRSEALEVTAVHSVLGALEDRHSLVVRAPFVAPHHSASMAAVIGGGSARVRPGAVSQAHRGVLFLDETPEFRRDVLDGLRQPLESGEVVIARADRQTRLPARFQLVAAANPCPCGRAVGKGERCECTSLARRTYFNKLSGPLLDRIDVRVSLLPVTLAALGGPPGEPTSVVARRVLVARQAQRQRWADTGWTVNADVPGSLLRDSVWRLPRSVTTPLDRAMDRGELTLRGYDRCLRVAWTVADLAGADRPGREHLGQALALRTSSEVAA</sequence>
<dbReference type="OrthoDB" id="9813147at2"/>
<dbReference type="InterPro" id="IPR004482">
    <property type="entry name" value="Mg_chelat-rel"/>
</dbReference>
<dbReference type="InterPro" id="IPR003593">
    <property type="entry name" value="AAA+_ATPase"/>
</dbReference>
<dbReference type="SUPFAM" id="SSF54211">
    <property type="entry name" value="Ribosomal protein S5 domain 2-like"/>
    <property type="match status" value="1"/>
</dbReference>
<protein>
    <submittedName>
        <fullName evidence="3">YifB family Mg chelatase-like AAA ATPase</fullName>
    </submittedName>
</protein>
<dbReference type="PANTHER" id="PTHR32039">
    <property type="entry name" value="MAGNESIUM-CHELATASE SUBUNIT CHLI"/>
    <property type="match status" value="1"/>
</dbReference>
<evidence type="ECO:0000313" key="4">
    <source>
        <dbReference type="Proteomes" id="UP000315395"/>
    </source>
</evidence>
<dbReference type="NCBIfam" id="TIGR00368">
    <property type="entry name" value="YifB family Mg chelatase-like AAA ATPase"/>
    <property type="match status" value="1"/>
</dbReference>